<evidence type="ECO:0000259" key="1">
    <source>
        <dbReference type="PROSITE" id="PS51186"/>
    </source>
</evidence>
<accession>A0ABV6P3K0</accession>
<organism evidence="2 3">
    <name type="scientific">Plantactinospora siamensis</name>
    <dbReference type="NCBI Taxonomy" id="555372"/>
    <lineage>
        <taxon>Bacteria</taxon>
        <taxon>Bacillati</taxon>
        <taxon>Actinomycetota</taxon>
        <taxon>Actinomycetes</taxon>
        <taxon>Micromonosporales</taxon>
        <taxon>Micromonosporaceae</taxon>
        <taxon>Plantactinospora</taxon>
    </lineage>
</organism>
<evidence type="ECO:0000313" key="2">
    <source>
        <dbReference type="EMBL" id="MFC0567605.1"/>
    </source>
</evidence>
<protein>
    <submittedName>
        <fullName evidence="2">GNAT family N-acetyltransferase</fullName>
        <ecNumber evidence="2">2.3.-.-</ecNumber>
    </submittedName>
</protein>
<reference evidence="2 3" key="1">
    <citation type="submission" date="2024-09" db="EMBL/GenBank/DDBJ databases">
        <authorList>
            <person name="Sun Q."/>
            <person name="Mori K."/>
        </authorList>
    </citation>
    <scope>NUCLEOTIDE SEQUENCE [LARGE SCALE GENOMIC DNA]</scope>
    <source>
        <strain evidence="2 3">TBRC 2205</strain>
    </source>
</reference>
<dbReference type="Pfam" id="PF13302">
    <property type="entry name" value="Acetyltransf_3"/>
    <property type="match status" value="1"/>
</dbReference>
<dbReference type="SUPFAM" id="SSF55729">
    <property type="entry name" value="Acyl-CoA N-acyltransferases (Nat)"/>
    <property type="match status" value="1"/>
</dbReference>
<sequence length="214" mass="24273">MKNYPLLDVRVSTPTLELRGATDELLDQLAEVVRAGKTHAEPAPYDDPMSFYETDPDLRVAKWLRAIWRRRGAVEPDAWRLYFVVMVDGRPVGEQTLSGMHFATLGTVATFSWLSVDLRARGVGREMREAILHLAFDGLGAREASSDAFVDNPGSNAISRRLGYEPNGYDWGTRRGEPGLLNRWRLTRDAWETRRRDDIRLHNIEACHALLPLS</sequence>
<gene>
    <name evidence="2" type="ORF">ACFFHU_26135</name>
</gene>
<dbReference type="GO" id="GO:0016746">
    <property type="term" value="F:acyltransferase activity"/>
    <property type="evidence" value="ECO:0007669"/>
    <property type="project" value="UniProtKB-KW"/>
</dbReference>
<dbReference type="RefSeq" id="WP_377342911.1">
    <property type="nucleotide sequence ID" value="NZ_JBHLUE010000026.1"/>
</dbReference>
<dbReference type="EMBL" id="JBHLUE010000026">
    <property type="protein sequence ID" value="MFC0567605.1"/>
    <property type="molecule type" value="Genomic_DNA"/>
</dbReference>
<dbReference type="PROSITE" id="PS51186">
    <property type="entry name" value="GNAT"/>
    <property type="match status" value="1"/>
</dbReference>
<feature type="domain" description="N-acetyltransferase" evidence="1">
    <location>
        <begin position="38"/>
        <end position="187"/>
    </location>
</feature>
<dbReference type="Gene3D" id="3.40.630.30">
    <property type="match status" value="1"/>
</dbReference>
<comment type="caution">
    <text evidence="2">The sequence shown here is derived from an EMBL/GenBank/DDBJ whole genome shotgun (WGS) entry which is preliminary data.</text>
</comment>
<evidence type="ECO:0000313" key="3">
    <source>
        <dbReference type="Proteomes" id="UP001589894"/>
    </source>
</evidence>
<keyword evidence="3" id="KW-1185">Reference proteome</keyword>
<dbReference type="InterPro" id="IPR016181">
    <property type="entry name" value="Acyl_CoA_acyltransferase"/>
</dbReference>
<dbReference type="Proteomes" id="UP001589894">
    <property type="component" value="Unassembled WGS sequence"/>
</dbReference>
<dbReference type="EC" id="2.3.-.-" evidence="2"/>
<keyword evidence="2" id="KW-0012">Acyltransferase</keyword>
<name>A0ABV6P3K0_9ACTN</name>
<dbReference type="InterPro" id="IPR000182">
    <property type="entry name" value="GNAT_dom"/>
</dbReference>
<proteinExistence type="predicted"/>
<keyword evidence="2" id="KW-0808">Transferase</keyword>